<feature type="domain" description="Sensor protein KdpD transmembrane" evidence="12">
    <location>
        <begin position="33"/>
        <end position="130"/>
    </location>
</feature>
<gene>
    <name evidence="13" type="ORF">Amac_051450</name>
</gene>
<protein>
    <recommendedName>
        <fullName evidence="12">Sensor protein KdpD transmembrane domain-containing protein</fullName>
    </recommendedName>
</protein>
<proteinExistence type="predicted"/>
<dbReference type="GO" id="GO:0000160">
    <property type="term" value="P:phosphorelay signal transduction system"/>
    <property type="evidence" value="ECO:0007669"/>
    <property type="project" value="UniProtKB-KW"/>
</dbReference>
<keyword evidence="3" id="KW-0808">Transferase</keyword>
<keyword evidence="7" id="KW-0067">ATP-binding</keyword>
<reference evidence="13 14" key="1">
    <citation type="submission" date="2019-10" db="EMBL/GenBank/DDBJ databases">
        <title>Whole genome shotgun sequence of Acrocarpospora macrocephala NBRC 16266.</title>
        <authorList>
            <person name="Ichikawa N."/>
            <person name="Kimura A."/>
            <person name="Kitahashi Y."/>
            <person name="Komaki H."/>
            <person name="Oguchi A."/>
        </authorList>
    </citation>
    <scope>NUCLEOTIDE SEQUENCE [LARGE SCALE GENOMIC DNA]</scope>
    <source>
        <strain evidence="13 14">NBRC 16266</strain>
    </source>
</reference>
<keyword evidence="8 11" id="KW-1133">Transmembrane helix</keyword>
<keyword evidence="2" id="KW-0597">Phosphoprotein</keyword>
<dbReference type="Gene3D" id="1.20.120.620">
    <property type="entry name" value="Backbone structure of the membrane domain of e. Coli histidine kinase receptor kdpd"/>
    <property type="match status" value="1"/>
</dbReference>
<keyword evidence="14" id="KW-1185">Reference proteome</keyword>
<evidence type="ECO:0000313" key="13">
    <source>
        <dbReference type="EMBL" id="GES11548.1"/>
    </source>
</evidence>
<evidence type="ECO:0000256" key="9">
    <source>
        <dbReference type="ARBA" id="ARBA00023012"/>
    </source>
</evidence>
<keyword evidence="5" id="KW-0547">Nucleotide-binding</keyword>
<feature type="transmembrane region" description="Helical" evidence="11">
    <location>
        <begin position="53"/>
        <end position="72"/>
    </location>
</feature>
<dbReference type="InterPro" id="IPR038318">
    <property type="entry name" value="KdpD_sf"/>
</dbReference>
<evidence type="ECO:0000256" key="2">
    <source>
        <dbReference type="ARBA" id="ARBA00022553"/>
    </source>
</evidence>
<evidence type="ECO:0000256" key="11">
    <source>
        <dbReference type="SAM" id="Phobius"/>
    </source>
</evidence>
<comment type="caution">
    <text evidence="13">The sequence shown here is derived from an EMBL/GenBank/DDBJ whole genome shotgun (WGS) entry which is preliminary data.</text>
</comment>
<accession>A0A5M3WZS0</accession>
<evidence type="ECO:0000256" key="4">
    <source>
        <dbReference type="ARBA" id="ARBA00022692"/>
    </source>
</evidence>
<dbReference type="AlphaFoldDB" id="A0A5M3WZS0"/>
<evidence type="ECO:0000256" key="1">
    <source>
        <dbReference type="ARBA" id="ARBA00004141"/>
    </source>
</evidence>
<evidence type="ECO:0000256" key="5">
    <source>
        <dbReference type="ARBA" id="ARBA00022741"/>
    </source>
</evidence>
<evidence type="ECO:0000256" key="8">
    <source>
        <dbReference type="ARBA" id="ARBA00022989"/>
    </source>
</evidence>
<evidence type="ECO:0000256" key="3">
    <source>
        <dbReference type="ARBA" id="ARBA00022679"/>
    </source>
</evidence>
<sequence>MACRGVALLAVPDGTKGVMMMRIVTIRDVVAIGAAVLGPLTVAAVIIPSRATVSTANVALLLVVVVVAVAALGNRFAGAIAALSSAVWFAFLFTQPYEQFAILRSVDLQTAALLVIVGLMTSQLAVKARRVKVLAITDADYLARVHEVAMLAQTAAAPSEVIDRVARHLTQILYLRRCHFEYGPPQGGLPRMEEDGTIVLGHRRLDVERHGLPDREIELPVVGDDYCYGRYLLRPAPGTRPSRQARLAAVSLADQVGNVLAAATSHHAS</sequence>
<feature type="transmembrane region" description="Helical" evidence="11">
    <location>
        <begin position="79"/>
        <end position="97"/>
    </location>
</feature>
<dbReference type="GO" id="GO:0016020">
    <property type="term" value="C:membrane"/>
    <property type="evidence" value="ECO:0007669"/>
    <property type="project" value="UniProtKB-SubCell"/>
</dbReference>
<organism evidence="13 14">
    <name type="scientific">Acrocarpospora macrocephala</name>
    <dbReference type="NCBI Taxonomy" id="150177"/>
    <lineage>
        <taxon>Bacteria</taxon>
        <taxon>Bacillati</taxon>
        <taxon>Actinomycetota</taxon>
        <taxon>Actinomycetes</taxon>
        <taxon>Streptosporangiales</taxon>
        <taxon>Streptosporangiaceae</taxon>
        <taxon>Acrocarpospora</taxon>
    </lineage>
</organism>
<dbReference type="GO" id="GO:0005524">
    <property type="term" value="F:ATP binding"/>
    <property type="evidence" value="ECO:0007669"/>
    <property type="project" value="UniProtKB-KW"/>
</dbReference>
<dbReference type="Proteomes" id="UP000331127">
    <property type="component" value="Unassembled WGS sequence"/>
</dbReference>
<evidence type="ECO:0000259" key="12">
    <source>
        <dbReference type="Pfam" id="PF13493"/>
    </source>
</evidence>
<feature type="transmembrane region" description="Helical" evidence="11">
    <location>
        <begin position="109"/>
        <end position="126"/>
    </location>
</feature>
<keyword evidence="4 11" id="KW-0812">Transmembrane</keyword>
<dbReference type="InterPro" id="IPR025201">
    <property type="entry name" value="KdpD_TM"/>
</dbReference>
<keyword evidence="10 11" id="KW-0472">Membrane</keyword>
<name>A0A5M3WZS0_9ACTN</name>
<feature type="transmembrane region" description="Helical" evidence="11">
    <location>
        <begin position="29"/>
        <end position="47"/>
    </location>
</feature>
<keyword evidence="6" id="KW-0418">Kinase</keyword>
<keyword evidence="9" id="KW-0902">Two-component regulatory system</keyword>
<dbReference type="GO" id="GO:0016301">
    <property type="term" value="F:kinase activity"/>
    <property type="evidence" value="ECO:0007669"/>
    <property type="project" value="UniProtKB-KW"/>
</dbReference>
<evidence type="ECO:0000313" key="14">
    <source>
        <dbReference type="Proteomes" id="UP000331127"/>
    </source>
</evidence>
<evidence type="ECO:0000256" key="7">
    <source>
        <dbReference type="ARBA" id="ARBA00022840"/>
    </source>
</evidence>
<evidence type="ECO:0000256" key="6">
    <source>
        <dbReference type="ARBA" id="ARBA00022777"/>
    </source>
</evidence>
<comment type="subcellular location">
    <subcellularLocation>
        <location evidence="1">Membrane</location>
        <topology evidence="1">Multi-pass membrane protein</topology>
    </subcellularLocation>
</comment>
<dbReference type="EMBL" id="BLAE01000030">
    <property type="protein sequence ID" value="GES11548.1"/>
    <property type="molecule type" value="Genomic_DNA"/>
</dbReference>
<evidence type="ECO:0000256" key="10">
    <source>
        <dbReference type="ARBA" id="ARBA00023136"/>
    </source>
</evidence>
<dbReference type="Pfam" id="PF13493">
    <property type="entry name" value="DUF4118"/>
    <property type="match status" value="1"/>
</dbReference>